<keyword evidence="3" id="KW-1185">Reference proteome</keyword>
<dbReference type="PROSITE" id="PS51819">
    <property type="entry name" value="VOC"/>
    <property type="match status" value="2"/>
</dbReference>
<dbReference type="Gene3D" id="3.10.180.10">
    <property type="entry name" value="2,3-Dihydroxybiphenyl 1,2-Dioxygenase, domain 1"/>
    <property type="match status" value="2"/>
</dbReference>
<gene>
    <name evidence="2" type="ORF">HF526_09890</name>
</gene>
<feature type="domain" description="VOC" evidence="1">
    <location>
        <begin position="11"/>
        <end position="126"/>
    </location>
</feature>
<dbReference type="PANTHER" id="PTHR33993">
    <property type="entry name" value="GLYOXALASE-RELATED"/>
    <property type="match status" value="1"/>
</dbReference>
<dbReference type="InterPro" id="IPR029068">
    <property type="entry name" value="Glyas_Bleomycin-R_OHBP_Dase"/>
</dbReference>
<comment type="caution">
    <text evidence="2">The sequence shown here is derived from an EMBL/GenBank/DDBJ whole genome shotgun (WGS) entry which is preliminary data.</text>
</comment>
<organism evidence="2 3">
    <name type="scientific">Pseudonocardia acidicola</name>
    <dbReference type="NCBI Taxonomy" id="2724939"/>
    <lineage>
        <taxon>Bacteria</taxon>
        <taxon>Bacillati</taxon>
        <taxon>Actinomycetota</taxon>
        <taxon>Actinomycetes</taxon>
        <taxon>Pseudonocardiales</taxon>
        <taxon>Pseudonocardiaceae</taxon>
        <taxon>Pseudonocardia</taxon>
    </lineage>
</organism>
<name>A0ABX1SB75_9PSEU</name>
<dbReference type="Pfam" id="PF00903">
    <property type="entry name" value="Glyoxalase"/>
    <property type="match status" value="2"/>
</dbReference>
<accession>A0ABX1SB75</accession>
<dbReference type="InterPro" id="IPR004360">
    <property type="entry name" value="Glyas_Fos-R_dOase_dom"/>
</dbReference>
<dbReference type="RefSeq" id="WP_169381074.1">
    <property type="nucleotide sequence ID" value="NZ_JAAXLA010000014.1"/>
</dbReference>
<proteinExistence type="predicted"/>
<evidence type="ECO:0000313" key="3">
    <source>
        <dbReference type="Proteomes" id="UP000820669"/>
    </source>
</evidence>
<dbReference type="PANTHER" id="PTHR33993:SF14">
    <property type="entry name" value="GB|AAF24581.1"/>
    <property type="match status" value="1"/>
</dbReference>
<sequence length="254" mass="25936">MADSGFPTPGTIAWLDLMTDDVEVAERFYTGVLGWTYATAWTPLGDYGVARVGDRDVAGLMTTDPGVPGPASAWEVFVEVASIQMTLASVRAAGGTVLQEAVEVPGGGRIGVFADPTGAVLAVVESPPGAGPPASGVPGGFAGVELRSADPEVARAFYTAVLGWRTERSLPDRTTFLLEGSPVAGLAATSDEVASSRWLACFAVADIDEALLAAAQRGGWVAGPVTVTSTGRMAVVEDPRGAWFALVEPAGVAG</sequence>
<feature type="domain" description="VOC" evidence="1">
    <location>
        <begin position="140"/>
        <end position="249"/>
    </location>
</feature>
<dbReference type="InterPro" id="IPR052164">
    <property type="entry name" value="Anthracycline_SecMetBiosynth"/>
</dbReference>
<evidence type="ECO:0000259" key="1">
    <source>
        <dbReference type="PROSITE" id="PS51819"/>
    </source>
</evidence>
<dbReference type="EMBL" id="JAAXLA010000014">
    <property type="protein sequence ID" value="NMH97621.1"/>
    <property type="molecule type" value="Genomic_DNA"/>
</dbReference>
<protein>
    <submittedName>
        <fullName evidence="2">VOC family protein</fullName>
    </submittedName>
</protein>
<reference evidence="2 3" key="1">
    <citation type="submission" date="2020-04" db="EMBL/GenBank/DDBJ databases">
        <authorList>
            <person name="Klaysubun C."/>
            <person name="Duangmal K."/>
            <person name="Lipun K."/>
        </authorList>
    </citation>
    <scope>NUCLEOTIDE SEQUENCE [LARGE SCALE GENOMIC DNA]</scope>
    <source>
        <strain evidence="2 3">K10HN5</strain>
    </source>
</reference>
<dbReference type="CDD" id="cd07247">
    <property type="entry name" value="SgaA_N_like"/>
    <property type="match status" value="1"/>
</dbReference>
<dbReference type="SUPFAM" id="SSF54593">
    <property type="entry name" value="Glyoxalase/Bleomycin resistance protein/Dihydroxybiphenyl dioxygenase"/>
    <property type="match status" value="2"/>
</dbReference>
<dbReference type="Proteomes" id="UP000820669">
    <property type="component" value="Unassembled WGS sequence"/>
</dbReference>
<dbReference type="InterPro" id="IPR037523">
    <property type="entry name" value="VOC_core"/>
</dbReference>
<evidence type="ECO:0000313" key="2">
    <source>
        <dbReference type="EMBL" id="NMH97621.1"/>
    </source>
</evidence>